<accession>A0ACC2I909</accession>
<keyword evidence="2" id="KW-1185">Reference proteome</keyword>
<dbReference type="Proteomes" id="UP001153334">
    <property type="component" value="Unassembled WGS sequence"/>
</dbReference>
<evidence type="ECO:0000313" key="2">
    <source>
        <dbReference type="Proteomes" id="UP001153334"/>
    </source>
</evidence>
<comment type="caution">
    <text evidence="1">The sequence shown here is derived from an EMBL/GenBank/DDBJ whole genome shotgun (WGS) entry which is preliminary data.</text>
</comment>
<name>A0ACC2I909_9PEZI</name>
<dbReference type="EMBL" id="JAPESX010001758">
    <property type="protein sequence ID" value="KAJ8111663.1"/>
    <property type="molecule type" value="Genomic_DNA"/>
</dbReference>
<gene>
    <name evidence="1" type="ORF">ONZ43_g5567</name>
</gene>
<sequence length="268" mass="28983">MSVSLGAEHLAAAEALLPTLFSHLPQQHIPSSLRSQMLKTAILCRNKDAQVASILHPARDRSGRTPQVILPYLTQQFPRDENVEILRFNFRPMATGPSGEFMETDDAVNMDDDEDKQLESKTNGFSFGQGFDIPSSSAFAAPAPQLRAPSPIPMRSVEPIQTPFLAHPPETKTQPVSEIAVAEPPSIPTISLKRKNDDTTAEISLSKRVEIDAATFAPSGNTTEAATPPAPVGGAHGGENESSDDESVHLNMELDSDDEDEDDEDSDE</sequence>
<reference evidence="1" key="1">
    <citation type="submission" date="2022-11" db="EMBL/GenBank/DDBJ databases">
        <title>Genome Sequence of Nemania bipapillata.</title>
        <authorList>
            <person name="Buettner E."/>
        </authorList>
    </citation>
    <scope>NUCLEOTIDE SEQUENCE</scope>
    <source>
        <strain evidence="1">CP14</strain>
    </source>
</reference>
<proteinExistence type="predicted"/>
<evidence type="ECO:0000313" key="1">
    <source>
        <dbReference type="EMBL" id="KAJ8111663.1"/>
    </source>
</evidence>
<organism evidence="1 2">
    <name type="scientific">Nemania bipapillata</name>
    <dbReference type="NCBI Taxonomy" id="110536"/>
    <lineage>
        <taxon>Eukaryota</taxon>
        <taxon>Fungi</taxon>
        <taxon>Dikarya</taxon>
        <taxon>Ascomycota</taxon>
        <taxon>Pezizomycotina</taxon>
        <taxon>Sordariomycetes</taxon>
        <taxon>Xylariomycetidae</taxon>
        <taxon>Xylariales</taxon>
        <taxon>Xylariaceae</taxon>
        <taxon>Nemania</taxon>
    </lineage>
</organism>
<protein>
    <submittedName>
        <fullName evidence="1">Uncharacterized protein</fullName>
    </submittedName>
</protein>